<dbReference type="EMBL" id="CABVGP010000001">
    <property type="protein sequence ID" value="VVJ16729.1"/>
    <property type="molecule type" value="Genomic_DNA"/>
</dbReference>
<sequence length="225" mass="23184">MGQPELPMTPLSPPAAEGADADQARLSETLRSPVAGQSEMSLRPPTADAEIERAQLPMPHSSVPAADSGQPELSPPTAAADRGQSELPMTLRAPAPPVAAGLLAQARRGLAAAEREPAPAERFIGAYLAALRGAAAVLAARGRPHRGRARPASTWVLLDSVAPELREWSAFFAGNSAARAAAQAGITGKVTAESAEGLVRAATSFLELVRRLVHGLPITGEAHVA</sequence>
<proteinExistence type="predicted"/>
<gene>
    <name evidence="3" type="ORF">AA23TX_01750</name>
</gene>
<organism evidence="3 4">
    <name type="scientific">Amycolatopsis camponoti</name>
    <dbReference type="NCBI Taxonomy" id="2606593"/>
    <lineage>
        <taxon>Bacteria</taxon>
        <taxon>Bacillati</taxon>
        <taxon>Actinomycetota</taxon>
        <taxon>Actinomycetes</taxon>
        <taxon>Pseudonocardiales</taxon>
        <taxon>Pseudonocardiaceae</taxon>
        <taxon>Amycolatopsis</taxon>
    </lineage>
</organism>
<keyword evidence="4" id="KW-1185">Reference proteome</keyword>
<dbReference type="Pfam" id="PF18726">
    <property type="entry name" value="HEPN_SAV_6107"/>
    <property type="match status" value="1"/>
</dbReference>
<evidence type="ECO:0000313" key="3">
    <source>
        <dbReference type="EMBL" id="VVJ16729.1"/>
    </source>
</evidence>
<evidence type="ECO:0000313" key="4">
    <source>
        <dbReference type="Proteomes" id="UP000399805"/>
    </source>
</evidence>
<dbReference type="InterPro" id="IPR040891">
    <property type="entry name" value="HEPN_SAV_6107"/>
</dbReference>
<reference evidence="3 4" key="1">
    <citation type="submission" date="2019-09" db="EMBL/GenBank/DDBJ databases">
        <authorList>
            <person name="Leyn A S."/>
        </authorList>
    </citation>
    <scope>NUCLEOTIDE SEQUENCE [LARGE SCALE GENOMIC DNA]</scope>
    <source>
        <strain evidence="3">AA231_1</strain>
    </source>
</reference>
<protein>
    <recommendedName>
        <fullName evidence="2">SAV-6107-like HEPN domain-containing protein</fullName>
    </recommendedName>
</protein>
<evidence type="ECO:0000259" key="2">
    <source>
        <dbReference type="Pfam" id="PF18726"/>
    </source>
</evidence>
<accession>A0A6I8LNI9</accession>
<dbReference type="AlphaFoldDB" id="A0A6I8LNI9"/>
<feature type="domain" description="SAV-6107-like HEPN" evidence="2">
    <location>
        <begin position="113"/>
        <end position="210"/>
    </location>
</feature>
<evidence type="ECO:0000256" key="1">
    <source>
        <dbReference type="SAM" id="MobiDB-lite"/>
    </source>
</evidence>
<name>A0A6I8LNI9_9PSEU</name>
<feature type="region of interest" description="Disordered" evidence="1">
    <location>
        <begin position="1"/>
        <end position="84"/>
    </location>
</feature>
<dbReference type="Proteomes" id="UP000399805">
    <property type="component" value="Unassembled WGS sequence"/>
</dbReference>